<dbReference type="Proteomes" id="UP001208041">
    <property type="component" value="Unassembled WGS sequence"/>
</dbReference>
<evidence type="ECO:0000256" key="1">
    <source>
        <dbReference type="SAM" id="MobiDB-lite"/>
    </source>
</evidence>
<gene>
    <name evidence="2" type="ORF">OH136_15420</name>
</gene>
<evidence type="ECO:0000313" key="2">
    <source>
        <dbReference type="EMBL" id="MCV6825951.1"/>
    </source>
</evidence>
<comment type="caution">
    <text evidence="2">The sequence shown here is derived from an EMBL/GenBank/DDBJ whole genome shotgun (WGS) entry which is preliminary data.</text>
</comment>
<protein>
    <submittedName>
        <fullName evidence="2">Uncharacterized protein</fullName>
    </submittedName>
</protein>
<sequence length="357" mass="41182">MSRSSFRLNQDTLRELSLFVLNSLADQPKEWIAVGKAYQELHGVGVDPVFYQVFVRLFTVMREEMWVGSPHEGPNSKVGLTFKGQTVIRHQAEIEVIYQRHFHSWVKTIETAARKQRHLDQKRETKKQKTQAKLEKRQSNEARREEGAKRQANARQKREMSSLVASGKRIRSSLSKSNNEQLLNLWKANTSRAANSTGQKKDEHLLIVISVEKEWRRRIRNLPEVEAFKWPSTDVGSGHGGGDFERAEESFLKVLGYTVGKTNGLPASTRQLILDRCFSGQLPPIDGISTLRMWGEPKSALRLRKIAYHLAGLAKNFKKMQSRGYEDAISDWEDDLKYMHDEYYVRHFGFSWPSRGH</sequence>
<dbReference type="AlphaFoldDB" id="A0AAE3J2Z4"/>
<evidence type="ECO:0000313" key="3">
    <source>
        <dbReference type="Proteomes" id="UP001208041"/>
    </source>
</evidence>
<feature type="compositionally biased region" description="Basic and acidic residues" evidence="1">
    <location>
        <begin position="132"/>
        <end position="149"/>
    </location>
</feature>
<name>A0AAE3J2Z4_9RHOB</name>
<reference evidence="2" key="1">
    <citation type="submission" date="2022-10" db="EMBL/GenBank/DDBJ databases">
        <authorList>
            <person name="Yue Y."/>
        </authorList>
    </citation>
    <scope>NUCLEOTIDE SEQUENCE</scope>
    <source>
        <strain evidence="2">Z654</strain>
    </source>
</reference>
<feature type="region of interest" description="Disordered" evidence="1">
    <location>
        <begin position="114"/>
        <end position="171"/>
    </location>
</feature>
<accession>A0AAE3J2Z4</accession>
<organism evidence="2 3">
    <name type="scientific">Halocynthiibacter halioticoli</name>
    <dbReference type="NCBI Taxonomy" id="2986804"/>
    <lineage>
        <taxon>Bacteria</taxon>
        <taxon>Pseudomonadati</taxon>
        <taxon>Pseudomonadota</taxon>
        <taxon>Alphaproteobacteria</taxon>
        <taxon>Rhodobacterales</taxon>
        <taxon>Paracoccaceae</taxon>
        <taxon>Halocynthiibacter</taxon>
    </lineage>
</organism>
<proteinExistence type="predicted"/>
<dbReference type="EMBL" id="JAOYFC010000005">
    <property type="protein sequence ID" value="MCV6825951.1"/>
    <property type="molecule type" value="Genomic_DNA"/>
</dbReference>
<dbReference type="RefSeq" id="WP_263954923.1">
    <property type="nucleotide sequence ID" value="NZ_JAOYFC010000005.1"/>
</dbReference>
<keyword evidence="3" id="KW-1185">Reference proteome</keyword>